<comment type="similarity">
    <text evidence="1">Belongs to the type-I restriction system S methylase family.</text>
</comment>
<keyword evidence="6" id="KW-1185">Reference proteome</keyword>
<proteinExistence type="inferred from homology"/>
<dbReference type="PANTHER" id="PTHR30408">
    <property type="entry name" value="TYPE-1 RESTRICTION ENZYME ECOKI SPECIFICITY PROTEIN"/>
    <property type="match status" value="1"/>
</dbReference>
<feature type="domain" description="Type I restriction modification DNA specificity" evidence="4">
    <location>
        <begin position="32"/>
        <end position="145"/>
    </location>
</feature>
<keyword evidence="2" id="KW-0680">Restriction system</keyword>
<dbReference type="AlphaFoldDB" id="A0A0D0NT76"/>
<accession>A0A0D0NT76</accession>
<sequence length="163" mass="17551">MLRPPDVSDGELSDRPDLSVPTAEATGLARYRLAAGDILCVRTGRPGACAPVTPRQDGWLHSDTLFRIRPTSAVDPAYLAHYLSSPAAQGWILRRVHRGTGIPSITGRDLADLPVPLLESAAQREAAEIMAAVTEKIAVHRQIVETANELRTALALQLFSAPK</sequence>
<dbReference type="PATRIC" id="fig|2064.6.peg.5342"/>
<dbReference type="InterPro" id="IPR000055">
    <property type="entry name" value="Restrct_endonuc_typeI_TRD"/>
</dbReference>
<name>A0A0D0NT76_KITGR</name>
<protein>
    <recommendedName>
        <fullName evidence="4">Type I restriction modification DNA specificity domain-containing protein</fullName>
    </recommendedName>
</protein>
<dbReference type="InterPro" id="IPR052021">
    <property type="entry name" value="Type-I_RS_S_subunit"/>
</dbReference>
<reference evidence="5 6" key="1">
    <citation type="submission" date="2015-02" db="EMBL/GenBank/DDBJ databases">
        <title>Draft genome sequence of Kitasatospora griseola MF730-N6, a bafilomycin, terpentecin and satosporin producer.</title>
        <authorList>
            <person name="Arens J.C."/>
            <person name="Haltli B."/>
            <person name="Kerr R.G."/>
        </authorList>
    </citation>
    <scope>NUCLEOTIDE SEQUENCE [LARGE SCALE GENOMIC DNA]</scope>
    <source>
        <strain evidence="5 6">MF730-N6</strain>
    </source>
</reference>
<keyword evidence="3" id="KW-0238">DNA-binding</keyword>
<evidence type="ECO:0000256" key="3">
    <source>
        <dbReference type="ARBA" id="ARBA00023125"/>
    </source>
</evidence>
<dbReference type="Proteomes" id="UP000032066">
    <property type="component" value="Unassembled WGS sequence"/>
</dbReference>
<evidence type="ECO:0000313" key="5">
    <source>
        <dbReference type="EMBL" id="KIQ62346.1"/>
    </source>
</evidence>
<dbReference type="GO" id="GO:0003677">
    <property type="term" value="F:DNA binding"/>
    <property type="evidence" value="ECO:0007669"/>
    <property type="project" value="UniProtKB-KW"/>
</dbReference>
<dbReference type="Pfam" id="PF01420">
    <property type="entry name" value="Methylase_S"/>
    <property type="match status" value="1"/>
</dbReference>
<dbReference type="PANTHER" id="PTHR30408:SF12">
    <property type="entry name" value="TYPE I RESTRICTION ENZYME MJAVIII SPECIFICITY SUBUNIT"/>
    <property type="match status" value="1"/>
</dbReference>
<comment type="caution">
    <text evidence="5">The sequence shown here is derived from an EMBL/GenBank/DDBJ whole genome shotgun (WGS) entry which is preliminary data.</text>
</comment>
<evidence type="ECO:0000259" key="4">
    <source>
        <dbReference type="Pfam" id="PF01420"/>
    </source>
</evidence>
<dbReference type="EMBL" id="JXZB01000004">
    <property type="protein sequence ID" value="KIQ62346.1"/>
    <property type="molecule type" value="Genomic_DNA"/>
</dbReference>
<organism evidence="5 6">
    <name type="scientific">Kitasatospora griseola</name>
    <name type="common">Streptomyces griseolosporeus</name>
    <dbReference type="NCBI Taxonomy" id="2064"/>
    <lineage>
        <taxon>Bacteria</taxon>
        <taxon>Bacillati</taxon>
        <taxon>Actinomycetota</taxon>
        <taxon>Actinomycetes</taxon>
        <taxon>Kitasatosporales</taxon>
        <taxon>Streptomycetaceae</taxon>
        <taxon>Kitasatospora</taxon>
    </lineage>
</organism>
<dbReference type="Gene3D" id="3.90.220.20">
    <property type="entry name" value="DNA methylase specificity domains"/>
    <property type="match status" value="1"/>
</dbReference>
<evidence type="ECO:0000256" key="2">
    <source>
        <dbReference type="ARBA" id="ARBA00022747"/>
    </source>
</evidence>
<dbReference type="GO" id="GO:0009307">
    <property type="term" value="P:DNA restriction-modification system"/>
    <property type="evidence" value="ECO:0007669"/>
    <property type="project" value="UniProtKB-KW"/>
</dbReference>
<evidence type="ECO:0000313" key="6">
    <source>
        <dbReference type="Proteomes" id="UP000032066"/>
    </source>
</evidence>
<gene>
    <name evidence="5" type="ORF">TR51_25025</name>
</gene>
<dbReference type="InterPro" id="IPR044946">
    <property type="entry name" value="Restrct_endonuc_typeI_TRD_sf"/>
</dbReference>
<evidence type="ECO:0000256" key="1">
    <source>
        <dbReference type="ARBA" id="ARBA00010923"/>
    </source>
</evidence>
<dbReference type="SUPFAM" id="SSF116734">
    <property type="entry name" value="DNA methylase specificity domain"/>
    <property type="match status" value="1"/>
</dbReference>
<dbReference type="STRING" id="2064.TR51_25025"/>